<protein>
    <submittedName>
        <fullName evidence="1">DNA replication licensing factor Mcm8</fullName>
    </submittedName>
</protein>
<name>A0A4V2JXC4_9MICR</name>
<dbReference type="Proteomes" id="UP000292282">
    <property type="component" value="Unassembled WGS sequence"/>
</dbReference>
<evidence type="ECO:0000313" key="2">
    <source>
        <dbReference type="Proteomes" id="UP000292282"/>
    </source>
</evidence>
<proteinExistence type="predicted"/>
<dbReference type="AlphaFoldDB" id="A0A4V2JXC4"/>
<dbReference type="SUPFAM" id="SSF50249">
    <property type="entry name" value="Nucleic acid-binding proteins"/>
    <property type="match status" value="1"/>
</dbReference>
<organism evidence="1 2">
    <name type="scientific">Hamiltosporidium tvaerminnensis</name>
    <dbReference type="NCBI Taxonomy" id="1176355"/>
    <lineage>
        <taxon>Eukaryota</taxon>
        <taxon>Fungi</taxon>
        <taxon>Fungi incertae sedis</taxon>
        <taxon>Microsporidia</taxon>
        <taxon>Dubosqiidae</taxon>
        <taxon>Hamiltosporidium</taxon>
    </lineage>
</organism>
<keyword evidence="2" id="KW-1185">Reference proteome</keyword>
<sequence>MHPHISSWDLYFDKDEFTFFNTNYETIIKFIRTLRNNVTNKILIIKERGIYKISMRFLVKIISKNQIYEQPENTIKCIACAVSEIIYNEYDIKMYVGIRITNYNIVSSFGVSVSKVEHLVSLIGTVCRVGCKKLIFKKVFFECLKCKEILEIKIVSNVYKT</sequence>
<dbReference type="InterPro" id="IPR012340">
    <property type="entry name" value="NA-bd_OB-fold"/>
</dbReference>
<feature type="non-terminal residue" evidence="1">
    <location>
        <position position="161"/>
    </location>
</feature>
<dbReference type="OrthoDB" id="7462577at2759"/>
<dbReference type="VEuPathDB" id="MicrosporidiaDB:CWI38_1289p0010"/>
<dbReference type="EMBL" id="PITK01001289">
    <property type="protein sequence ID" value="TBU11272.1"/>
    <property type="molecule type" value="Genomic_DNA"/>
</dbReference>
<accession>A0A4V2JXC4</accession>
<comment type="caution">
    <text evidence="1">The sequence shown here is derived from an EMBL/GenBank/DDBJ whole genome shotgun (WGS) entry which is preliminary data.</text>
</comment>
<evidence type="ECO:0000313" key="1">
    <source>
        <dbReference type="EMBL" id="TBU11272.1"/>
    </source>
</evidence>
<reference evidence="1 2" key="1">
    <citation type="submission" date="2017-12" db="EMBL/GenBank/DDBJ databases">
        <authorList>
            <person name="Pombert J.-F."/>
            <person name="Haag K.L."/>
            <person name="Ebert D."/>
        </authorList>
    </citation>
    <scope>NUCLEOTIDE SEQUENCE [LARGE SCALE GENOMIC DNA]</scope>
    <source>
        <strain evidence="1">IL-G-3</strain>
    </source>
</reference>
<gene>
    <name evidence="1" type="ORF">CWI38_1289p0010</name>
</gene>